<dbReference type="AlphaFoldDB" id="A0A1E1K8G5"/>
<keyword evidence="3" id="KW-1185">Reference proteome</keyword>
<protein>
    <submittedName>
        <fullName evidence="2">Uncharacterized protein</fullName>
    </submittedName>
</protein>
<evidence type="ECO:0000313" key="3">
    <source>
        <dbReference type="Proteomes" id="UP000178129"/>
    </source>
</evidence>
<dbReference type="EMBL" id="FJUW01000008">
    <property type="protein sequence ID" value="CZS94367.1"/>
    <property type="molecule type" value="Genomic_DNA"/>
</dbReference>
<gene>
    <name evidence="2" type="ORF">RCO7_10139</name>
</gene>
<evidence type="ECO:0000256" key="1">
    <source>
        <dbReference type="SAM" id="MobiDB-lite"/>
    </source>
</evidence>
<sequence>MSPSKSTQKKAIANPSDRPRGRPRGKVSATRLGELKAARDAHNTLVCKSRRDRIVADEDIPGALRTLAPPLARRIITRACEVRLKYDWEQLERSLKSKTPNHAALSGFPWTTRFVDGTFGPRYHGNGIWECNQLMLA</sequence>
<comment type="caution">
    <text evidence="2">The sequence shown here is derived from an EMBL/GenBank/DDBJ whole genome shotgun (WGS) entry which is preliminary data.</text>
</comment>
<reference evidence="3" key="1">
    <citation type="submission" date="2016-03" db="EMBL/GenBank/DDBJ databases">
        <authorList>
            <person name="Ploux O."/>
        </authorList>
    </citation>
    <scope>NUCLEOTIDE SEQUENCE [LARGE SCALE GENOMIC DNA]</scope>
    <source>
        <strain evidence="3">UK7</strain>
    </source>
</reference>
<accession>A0A1E1K8G5</accession>
<organism evidence="2 3">
    <name type="scientific">Rhynchosporium graminicola</name>
    <dbReference type="NCBI Taxonomy" id="2792576"/>
    <lineage>
        <taxon>Eukaryota</taxon>
        <taxon>Fungi</taxon>
        <taxon>Dikarya</taxon>
        <taxon>Ascomycota</taxon>
        <taxon>Pezizomycotina</taxon>
        <taxon>Leotiomycetes</taxon>
        <taxon>Helotiales</taxon>
        <taxon>Ploettnerulaceae</taxon>
        <taxon>Rhynchosporium</taxon>
    </lineage>
</organism>
<proteinExistence type="predicted"/>
<dbReference type="Proteomes" id="UP000178129">
    <property type="component" value="Unassembled WGS sequence"/>
</dbReference>
<dbReference type="InParanoid" id="A0A1E1K8G5"/>
<name>A0A1E1K8G5_9HELO</name>
<feature type="region of interest" description="Disordered" evidence="1">
    <location>
        <begin position="1"/>
        <end position="30"/>
    </location>
</feature>
<evidence type="ECO:0000313" key="2">
    <source>
        <dbReference type="EMBL" id="CZS94367.1"/>
    </source>
</evidence>